<feature type="domain" description="Peptidase S1" evidence="10">
    <location>
        <begin position="155"/>
        <end position="393"/>
    </location>
</feature>
<evidence type="ECO:0000259" key="11">
    <source>
        <dbReference type="PROSITE" id="PS50940"/>
    </source>
</evidence>
<dbReference type="EC" id="3.2.1.14" evidence="2"/>
<comment type="catalytic activity">
    <reaction evidence="1">
        <text>Random endo-hydrolysis of N-acetyl-beta-D-glucosaminide (1-&gt;4)-beta-linkages in chitin and chitodextrins.</text>
        <dbReference type="EC" id="3.2.1.14"/>
    </reaction>
</comment>
<dbReference type="OrthoDB" id="6339452at2759"/>
<dbReference type="GO" id="GO:0006508">
    <property type="term" value="P:proteolysis"/>
    <property type="evidence" value="ECO:0007669"/>
    <property type="project" value="UniProtKB-KW"/>
</dbReference>
<evidence type="ECO:0000256" key="6">
    <source>
        <dbReference type="ARBA" id="ARBA00023024"/>
    </source>
</evidence>
<keyword evidence="9" id="KW-0732">Signal</keyword>
<dbReference type="GO" id="GO:0008843">
    <property type="term" value="F:endochitinase activity"/>
    <property type="evidence" value="ECO:0007669"/>
    <property type="project" value="UniProtKB-EC"/>
</dbReference>
<dbReference type="InterPro" id="IPR033116">
    <property type="entry name" value="TRYPSIN_SER"/>
</dbReference>
<keyword evidence="6" id="KW-0146">Chitin degradation</keyword>
<dbReference type="InterPro" id="IPR002557">
    <property type="entry name" value="Chitin-bd_dom"/>
</dbReference>
<feature type="signal peptide" evidence="9">
    <location>
        <begin position="1"/>
        <end position="23"/>
    </location>
</feature>
<dbReference type="InterPro" id="IPR009003">
    <property type="entry name" value="Peptidase_S1_PA"/>
</dbReference>
<gene>
    <name evidence="12" type="primary">CTRB1</name>
    <name evidence="12" type="ORF">BLAG_LOCUS8890</name>
</gene>
<dbReference type="Pfam" id="PF01607">
    <property type="entry name" value="CBM_14"/>
    <property type="match status" value="1"/>
</dbReference>
<dbReference type="SUPFAM" id="SSF50494">
    <property type="entry name" value="Trypsin-like serine proteases"/>
    <property type="match status" value="1"/>
</dbReference>
<dbReference type="FunFam" id="2.40.10.10:FF:000003">
    <property type="entry name" value="Transmembrane serine protease 3"/>
    <property type="match status" value="1"/>
</dbReference>
<dbReference type="InterPro" id="IPR043504">
    <property type="entry name" value="Peptidase_S1_PA_chymotrypsin"/>
</dbReference>
<dbReference type="SMART" id="SM00494">
    <property type="entry name" value="ChtBD2"/>
    <property type="match status" value="1"/>
</dbReference>
<dbReference type="PANTHER" id="PTHR24252:SF7">
    <property type="entry name" value="HYALIN"/>
    <property type="match status" value="1"/>
</dbReference>
<reference evidence="12" key="1">
    <citation type="submission" date="2022-01" db="EMBL/GenBank/DDBJ databases">
        <authorList>
            <person name="Braso-Vives M."/>
        </authorList>
    </citation>
    <scope>NUCLEOTIDE SEQUENCE</scope>
</reference>
<evidence type="ECO:0000256" key="3">
    <source>
        <dbReference type="ARBA" id="ARBA00022670"/>
    </source>
</evidence>
<evidence type="ECO:0000259" key="10">
    <source>
        <dbReference type="PROSITE" id="PS50240"/>
    </source>
</evidence>
<dbReference type="Pfam" id="PF00089">
    <property type="entry name" value="Trypsin"/>
    <property type="match status" value="1"/>
</dbReference>
<keyword evidence="5 8" id="KW-0720">Serine protease</keyword>
<dbReference type="Proteomes" id="UP000838412">
    <property type="component" value="Chromosome 15"/>
</dbReference>
<proteinExistence type="predicted"/>
<dbReference type="PRINTS" id="PR00722">
    <property type="entry name" value="CHYMOTRYPSIN"/>
</dbReference>
<evidence type="ECO:0000313" key="12">
    <source>
        <dbReference type="EMBL" id="CAH1247105.1"/>
    </source>
</evidence>
<keyword evidence="6" id="KW-0624">Polysaccharide degradation</keyword>
<dbReference type="GO" id="GO:0004252">
    <property type="term" value="F:serine-type endopeptidase activity"/>
    <property type="evidence" value="ECO:0007669"/>
    <property type="project" value="InterPro"/>
</dbReference>
<evidence type="ECO:0000256" key="4">
    <source>
        <dbReference type="ARBA" id="ARBA00022801"/>
    </source>
</evidence>
<dbReference type="PROSITE" id="PS00134">
    <property type="entry name" value="TRYPSIN_HIS"/>
    <property type="match status" value="1"/>
</dbReference>
<keyword evidence="4 8" id="KW-0378">Hydrolase</keyword>
<sequence length="398" mass="42768">MTSFGFLLFGALLVHANIKEIHGLPVESLTDDDVIGQLTARLPGDDVIDRLTAGSPGNGVSGQLAVSTDRGGRPDFVCRGYGSRPDQYDCQRFYQCVPGRRPFHFTCPGHLHYDPRLRVCNWPWALRPQCVSQQQPDQTCGVPAVRSTLTGSHRIVGGEEAPPGSWPWMVSLQHPEFGHGCGGALISEDWVVSAAHCFDNIDWRSLYAVVGEHSLSELDGNEQAIPIAELIQNDFSLMNQSTWGNDIALLRLAAPATLNRRVAPVCLPDSGLALPEGTMCVVVGWGNTVEPTGPSDIAASDVLQEAEVPIVATARCDDMLPYDVTTQVCAGKDEGGTDACQGDSGGPLMCEAADGHWFLYGVTSFGQGCARPMTPGAYVSVPAMKDWIMQTIRDNSAT</sequence>
<protein>
    <recommendedName>
        <fullName evidence="2">chitinase</fullName>
        <ecNumber evidence="2">3.2.1.14</ecNumber>
    </recommendedName>
</protein>
<feature type="chain" id="PRO_5035478527" description="chitinase" evidence="9">
    <location>
        <begin position="24"/>
        <end position="398"/>
    </location>
</feature>
<dbReference type="InterPro" id="IPR018114">
    <property type="entry name" value="TRYPSIN_HIS"/>
</dbReference>
<dbReference type="InterPro" id="IPR001254">
    <property type="entry name" value="Trypsin_dom"/>
</dbReference>
<evidence type="ECO:0000256" key="2">
    <source>
        <dbReference type="ARBA" id="ARBA00012729"/>
    </source>
</evidence>
<dbReference type="GO" id="GO:0008061">
    <property type="term" value="F:chitin binding"/>
    <property type="evidence" value="ECO:0007669"/>
    <property type="project" value="InterPro"/>
</dbReference>
<dbReference type="PROSITE" id="PS50940">
    <property type="entry name" value="CHIT_BIND_II"/>
    <property type="match status" value="1"/>
</dbReference>
<dbReference type="Gene3D" id="2.40.10.10">
    <property type="entry name" value="Trypsin-like serine proteases"/>
    <property type="match status" value="1"/>
</dbReference>
<name>A0A8K0EG18_BRALA</name>
<dbReference type="SUPFAM" id="SSF57625">
    <property type="entry name" value="Invertebrate chitin-binding proteins"/>
    <property type="match status" value="1"/>
</dbReference>
<dbReference type="InterPro" id="IPR036508">
    <property type="entry name" value="Chitin-bd_dom_sf"/>
</dbReference>
<dbReference type="PROSITE" id="PS00135">
    <property type="entry name" value="TRYPSIN_SER"/>
    <property type="match status" value="1"/>
</dbReference>
<dbReference type="SMART" id="SM00020">
    <property type="entry name" value="Tryp_SPc"/>
    <property type="match status" value="1"/>
</dbReference>
<keyword evidence="7" id="KW-1015">Disulfide bond</keyword>
<evidence type="ECO:0000256" key="1">
    <source>
        <dbReference type="ARBA" id="ARBA00000822"/>
    </source>
</evidence>
<dbReference type="InterPro" id="IPR001314">
    <property type="entry name" value="Peptidase_S1A"/>
</dbReference>
<dbReference type="EMBL" id="OV696700">
    <property type="protein sequence ID" value="CAH1247105.1"/>
    <property type="molecule type" value="Genomic_DNA"/>
</dbReference>
<evidence type="ECO:0000256" key="5">
    <source>
        <dbReference type="ARBA" id="ARBA00022825"/>
    </source>
</evidence>
<evidence type="ECO:0000256" key="8">
    <source>
        <dbReference type="RuleBase" id="RU363034"/>
    </source>
</evidence>
<organism evidence="12 13">
    <name type="scientific">Branchiostoma lanceolatum</name>
    <name type="common">Common lancelet</name>
    <name type="synonym">Amphioxus lanceolatum</name>
    <dbReference type="NCBI Taxonomy" id="7740"/>
    <lineage>
        <taxon>Eukaryota</taxon>
        <taxon>Metazoa</taxon>
        <taxon>Chordata</taxon>
        <taxon>Cephalochordata</taxon>
        <taxon>Leptocardii</taxon>
        <taxon>Amphioxiformes</taxon>
        <taxon>Branchiostomatidae</taxon>
        <taxon>Branchiostoma</taxon>
    </lineage>
</organism>
<keyword evidence="3 8" id="KW-0645">Protease</keyword>
<dbReference type="GO" id="GO:0006032">
    <property type="term" value="P:chitin catabolic process"/>
    <property type="evidence" value="ECO:0007669"/>
    <property type="project" value="UniProtKB-KW"/>
</dbReference>
<keyword evidence="6" id="KW-0119">Carbohydrate metabolism</keyword>
<feature type="domain" description="Chitin-binding type-2" evidence="11">
    <location>
        <begin position="75"/>
        <end position="132"/>
    </location>
</feature>
<evidence type="ECO:0000256" key="9">
    <source>
        <dbReference type="SAM" id="SignalP"/>
    </source>
</evidence>
<evidence type="ECO:0000256" key="7">
    <source>
        <dbReference type="ARBA" id="ARBA00023157"/>
    </source>
</evidence>
<dbReference type="GO" id="GO:0005576">
    <property type="term" value="C:extracellular region"/>
    <property type="evidence" value="ECO:0007669"/>
    <property type="project" value="InterPro"/>
</dbReference>
<dbReference type="Gene3D" id="2.170.140.10">
    <property type="entry name" value="Chitin binding domain"/>
    <property type="match status" value="1"/>
</dbReference>
<accession>A0A8K0EG18</accession>
<evidence type="ECO:0000313" key="13">
    <source>
        <dbReference type="Proteomes" id="UP000838412"/>
    </source>
</evidence>
<dbReference type="PANTHER" id="PTHR24252">
    <property type="entry name" value="ACROSIN-RELATED"/>
    <property type="match status" value="1"/>
</dbReference>
<dbReference type="CDD" id="cd00190">
    <property type="entry name" value="Tryp_SPc"/>
    <property type="match status" value="1"/>
</dbReference>
<keyword evidence="13" id="KW-1185">Reference proteome</keyword>
<dbReference type="AlphaFoldDB" id="A0A8K0EG18"/>
<dbReference type="PROSITE" id="PS50240">
    <property type="entry name" value="TRYPSIN_DOM"/>
    <property type="match status" value="1"/>
</dbReference>